<accession>A0A2J0MPF7</accession>
<feature type="transmembrane region" description="Helical" evidence="1">
    <location>
        <begin position="172"/>
        <end position="196"/>
    </location>
</feature>
<keyword evidence="1" id="KW-1133">Transmembrane helix</keyword>
<comment type="caution">
    <text evidence="2">The sequence shown here is derived from an EMBL/GenBank/DDBJ whole genome shotgun (WGS) entry which is preliminary data.</text>
</comment>
<feature type="transmembrane region" description="Helical" evidence="1">
    <location>
        <begin position="208"/>
        <end position="226"/>
    </location>
</feature>
<feature type="transmembrane region" description="Helical" evidence="1">
    <location>
        <begin position="364"/>
        <end position="382"/>
    </location>
</feature>
<organism evidence="2 3">
    <name type="scientific">Candidatus Nomurabacteria bacterium CG_4_10_14_0_2_um_filter_30_12</name>
    <dbReference type="NCBI Taxonomy" id="1974727"/>
    <lineage>
        <taxon>Bacteria</taxon>
        <taxon>Candidatus Nomuraibacteriota</taxon>
    </lineage>
</organism>
<dbReference type="AlphaFoldDB" id="A0A2J0MPF7"/>
<keyword evidence="1" id="KW-0472">Membrane</keyword>
<evidence type="ECO:0000313" key="2">
    <source>
        <dbReference type="EMBL" id="PIZ87777.1"/>
    </source>
</evidence>
<feature type="transmembrane region" description="Helical" evidence="1">
    <location>
        <begin position="89"/>
        <end position="110"/>
    </location>
</feature>
<keyword evidence="1" id="KW-0812">Transmembrane</keyword>
<dbReference type="Proteomes" id="UP000228547">
    <property type="component" value="Unassembled WGS sequence"/>
</dbReference>
<feature type="transmembrane region" description="Helical" evidence="1">
    <location>
        <begin position="340"/>
        <end position="358"/>
    </location>
</feature>
<evidence type="ECO:0000313" key="3">
    <source>
        <dbReference type="Proteomes" id="UP000228547"/>
    </source>
</evidence>
<proteinExistence type="predicted"/>
<evidence type="ECO:0008006" key="4">
    <source>
        <dbReference type="Google" id="ProtNLM"/>
    </source>
</evidence>
<reference evidence="3" key="1">
    <citation type="submission" date="2017-09" db="EMBL/GenBank/DDBJ databases">
        <title>Depth-based differentiation of microbial function through sediment-hosted aquifers and enrichment of novel symbionts in the deep terrestrial subsurface.</title>
        <authorList>
            <person name="Probst A.J."/>
            <person name="Ladd B."/>
            <person name="Jarett J.K."/>
            <person name="Geller-Mcgrath D.E."/>
            <person name="Sieber C.M.K."/>
            <person name="Emerson J.B."/>
            <person name="Anantharaman K."/>
            <person name="Thomas B.C."/>
            <person name="Malmstrom R."/>
            <person name="Stieglmeier M."/>
            <person name="Klingl A."/>
            <person name="Woyke T."/>
            <person name="Ryan C.M."/>
            <person name="Banfield J.F."/>
        </authorList>
    </citation>
    <scope>NUCLEOTIDE SEQUENCE [LARGE SCALE GENOMIC DNA]</scope>
</reference>
<feature type="transmembrane region" description="Helical" evidence="1">
    <location>
        <begin position="285"/>
        <end position="306"/>
    </location>
</feature>
<evidence type="ECO:0000256" key="1">
    <source>
        <dbReference type="SAM" id="Phobius"/>
    </source>
</evidence>
<gene>
    <name evidence="2" type="ORF">COX93_00020</name>
</gene>
<name>A0A2J0MPF7_9BACT</name>
<dbReference type="EMBL" id="PFOY01000001">
    <property type="protein sequence ID" value="PIZ87777.1"/>
    <property type="molecule type" value="Genomic_DNA"/>
</dbReference>
<protein>
    <recommendedName>
        <fullName evidence="4">Glycosyltransferase RgtA/B/C/D-like domain-containing protein</fullName>
    </recommendedName>
</protein>
<feature type="transmembrane region" description="Helical" evidence="1">
    <location>
        <begin position="312"/>
        <end position="333"/>
    </location>
</feature>
<sequence length="485" mass="55762">MKKIIKFVKKYQLVLLIIVCSLVLFSPALGNFFSGDDWFHLKIIQITSFKEFLNFFNPVPNEQSTAFYRPIPNQLFFYIFYQLFKLNAFFYHVFVFTLFAYSLYLFYIFLKIMSLSKSVALISLTIFAFSHTNFSRLYFLSATQEIMLSVFVLLALINSVKKPNLKHLSTTSFWYILALLSKDSAIVFPVLVIIFDLLKFKKINFKKLFVLVLISVIYLYIRIFIFGFNTTLGNNDSYDLSFSPMVTANTIYTYILWAVGGAELLKDYLRNPITLIGRFYTDFGLLGKIMIGLLVTTIISFGVLIAKNFKKISLMQLGAIIIFIISLAPVLFFPNHKFTIQMSMSMMGFALFIGLLLAKESKKVILLMLFLYLSLNITSILLTQKTHYSVQRAKISSKAYKFFTENYPILPDNTKIVFANSDTNGSDISTWGSSKQISHALMMDNFFKVIYPGKNIEVIYEDLVESLPASDESTIFLDSKIFLQN</sequence>
<feature type="transmembrane region" description="Helical" evidence="1">
    <location>
        <begin position="137"/>
        <end position="160"/>
    </location>
</feature>